<gene>
    <name evidence="6" type="ORF">OEZ71_14120</name>
</gene>
<sequence>MIALYDRFANGLSRLAPVTLPTLARLTFAGVLLIYFWNSARTKFGEGFAGLFTPSDGAYYQIFPKAIEAAGYDFSQLTTFHWAVVMAGTWAEVLLPLCIIIGLFTRFAAIGMIGFVIVQSLTDVHGHGVGGDDLGRWFDAASGALILDQRALWITLLMTLVLMGAGPLSVDRILAGRRS</sequence>
<protein>
    <submittedName>
        <fullName evidence="6">DoxX family protein</fullName>
    </submittedName>
</protein>
<proteinExistence type="predicted"/>
<organism evidence="6 7">
    <name type="scientific">Albidovulum litorale</name>
    <dbReference type="NCBI Taxonomy" id="2984134"/>
    <lineage>
        <taxon>Bacteria</taxon>
        <taxon>Pseudomonadati</taxon>
        <taxon>Pseudomonadota</taxon>
        <taxon>Alphaproteobacteria</taxon>
        <taxon>Rhodobacterales</taxon>
        <taxon>Paracoccaceae</taxon>
        <taxon>Albidovulum</taxon>
    </lineage>
</organism>
<evidence type="ECO:0000256" key="3">
    <source>
        <dbReference type="ARBA" id="ARBA00022989"/>
    </source>
</evidence>
<dbReference type="Proteomes" id="UP001652564">
    <property type="component" value="Unassembled WGS sequence"/>
</dbReference>
<keyword evidence="4 5" id="KW-0472">Membrane</keyword>
<dbReference type="InterPro" id="IPR032808">
    <property type="entry name" value="DoxX"/>
</dbReference>
<keyword evidence="3 5" id="KW-1133">Transmembrane helix</keyword>
<comment type="subcellular location">
    <subcellularLocation>
        <location evidence="1">Membrane</location>
        <topology evidence="1">Multi-pass membrane protein</topology>
    </subcellularLocation>
</comment>
<keyword evidence="2 5" id="KW-0812">Transmembrane</keyword>
<keyword evidence="7" id="KW-1185">Reference proteome</keyword>
<evidence type="ECO:0000256" key="2">
    <source>
        <dbReference type="ARBA" id="ARBA00022692"/>
    </source>
</evidence>
<evidence type="ECO:0000313" key="6">
    <source>
        <dbReference type="EMBL" id="MCV2873432.1"/>
    </source>
</evidence>
<dbReference type="Pfam" id="PF07681">
    <property type="entry name" value="DoxX"/>
    <property type="match status" value="1"/>
</dbReference>
<evidence type="ECO:0000256" key="5">
    <source>
        <dbReference type="SAM" id="Phobius"/>
    </source>
</evidence>
<name>A0ABT2ZQN7_9RHOB</name>
<accession>A0ABT2ZQN7</accession>
<evidence type="ECO:0000256" key="1">
    <source>
        <dbReference type="ARBA" id="ARBA00004141"/>
    </source>
</evidence>
<feature type="transmembrane region" description="Helical" evidence="5">
    <location>
        <begin position="93"/>
        <end position="118"/>
    </location>
</feature>
<reference evidence="6 7" key="1">
    <citation type="submission" date="2022-10" db="EMBL/GenBank/DDBJ databases">
        <title>Defluviimonas sp. nov., isolated from ocean surface sediments.</title>
        <authorList>
            <person name="He W."/>
            <person name="Wang L."/>
            <person name="Zhang D.-F."/>
        </authorList>
    </citation>
    <scope>NUCLEOTIDE SEQUENCE [LARGE SCALE GENOMIC DNA]</scope>
    <source>
        <strain evidence="6 7">WL0050</strain>
    </source>
</reference>
<dbReference type="EMBL" id="JAOWKZ010000003">
    <property type="protein sequence ID" value="MCV2873432.1"/>
    <property type="molecule type" value="Genomic_DNA"/>
</dbReference>
<dbReference type="RefSeq" id="WP_263740638.1">
    <property type="nucleotide sequence ID" value="NZ_JAOWKZ010000003.1"/>
</dbReference>
<feature type="transmembrane region" description="Helical" evidence="5">
    <location>
        <begin position="15"/>
        <end position="37"/>
    </location>
</feature>
<evidence type="ECO:0000313" key="7">
    <source>
        <dbReference type="Proteomes" id="UP001652564"/>
    </source>
</evidence>
<comment type="caution">
    <text evidence="6">The sequence shown here is derived from an EMBL/GenBank/DDBJ whole genome shotgun (WGS) entry which is preliminary data.</text>
</comment>
<feature type="transmembrane region" description="Helical" evidence="5">
    <location>
        <begin position="151"/>
        <end position="170"/>
    </location>
</feature>
<evidence type="ECO:0000256" key="4">
    <source>
        <dbReference type="ARBA" id="ARBA00023136"/>
    </source>
</evidence>